<proteinExistence type="predicted"/>
<gene>
    <name evidence="1" type="ORF">AM231_06335</name>
</gene>
<dbReference type="SUPFAM" id="SSF48452">
    <property type="entry name" value="TPR-like"/>
    <property type="match status" value="1"/>
</dbReference>
<dbReference type="OrthoDB" id="2370959at2"/>
<dbReference type="AlphaFoldDB" id="A0A0M1P2V5"/>
<dbReference type="EMBL" id="LIUT01000001">
    <property type="protein sequence ID" value="KOR88816.1"/>
    <property type="molecule type" value="Genomic_DNA"/>
</dbReference>
<dbReference type="PATRIC" id="fig|1705565.3.peg.3168"/>
<organism evidence="1 2">
    <name type="scientific">Paenibacillus solani</name>
    <dbReference type="NCBI Taxonomy" id="1705565"/>
    <lineage>
        <taxon>Bacteria</taxon>
        <taxon>Bacillati</taxon>
        <taxon>Bacillota</taxon>
        <taxon>Bacilli</taxon>
        <taxon>Bacillales</taxon>
        <taxon>Paenibacillaceae</taxon>
        <taxon>Paenibacillus</taxon>
    </lineage>
</organism>
<evidence type="ECO:0000313" key="1">
    <source>
        <dbReference type="EMBL" id="KOR88816.1"/>
    </source>
</evidence>
<keyword evidence="2" id="KW-1185">Reference proteome</keyword>
<name>A0A0M1P2V5_9BACL</name>
<evidence type="ECO:0000313" key="2">
    <source>
        <dbReference type="Proteomes" id="UP000036932"/>
    </source>
</evidence>
<comment type="caution">
    <text evidence="1">The sequence shown here is derived from an EMBL/GenBank/DDBJ whole genome shotgun (WGS) entry which is preliminary data.</text>
</comment>
<protein>
    <submittedName>
        <fullName evidence="1">Uncharacterized protein</fullName>
    </submittedName>
</protein>
<dbReference type="Proteomes" id="UP000036932">
    <property type="component" value="Unassembled WGS sequence"/>
</dbReference>
<reference evidence="2" key="1">
    <citation type="submission" date="2015-08" db="EMBL/GenBank/DDBJ databases">
        <title>Genome sequencing project for genomic taxonomy and phylogenomics of Bacillus-like bacteria.</title>
        <authorList>
            <person name="Liu B."/>
            <person name="Wang J."/>
            <person name="Zhu Y."/>
            <person name="Liu G."/>
            <person name="Chen Q."/>
            <person name="Chen Z."/>
            <person name="Lan J."/>
            <person name="Che J."/>
            <person name="Ge C."/>
            <person name="Shi H."/>
            <person name="Pan Z."/>
            <person name="Liu X."/>
        </authorList>
    </citation>
    <scope>NUCLEOTIDE SEQUENCE [LARGE SCALE GENOMIC DNA]</scope>
    <source>
        <strain evidence="2">FJAT-22460</strain>
    </source>
</reference>
<sequence length="209" mass="23719">MFQHVFAEMNNMLDEIVKHYPAAKGPQKQALVQNWNMLKSMSEGILEEWLHFEEKMAIFRESAVSPPVFPPTEAPELQLDAFVRGQGYYKLLMFQPAIQQFEAAALIFPDSLLIKLYIAMSYMYLGQTSQASDVLVSILPLADDRKLRAIIYNALGCIEVLNGQQRKAEEHFVLAMQSDPTLPDPMINMEVCKQNCGELQYGSQLISLL</sequence>
<accession>A0A0M1P2V5</accession>
<dbReference type="InterPro" id="IPR011990">
    <property type="entry name" value="TPR-like_helical_dom_sf"/>
</dbReference>
<dbReference type="Gene3D" id="1.25.40.10">
    <property type="entry name" value="Tetratricopeptide repeat domain"/>
    <property type="match status" value="1"/>
</dbReference>